<dbReference type="Pfam" id="PF00822">
    <property type="entry name" value="PMP22_Claudin"/>
    <property type="match status" value="1"/>
</dbReference>
<reference evidence="7" key="3">
    <citation type="submission" date="2024-02" db="UniProtKB">
        <authorList>
            <consortium name="WormBaseParasite"/>
        </authorList>
    </citation>
    <scope>IDENTIFICATION</scope>
    <source>
        <strain evidence="7">pt0022</strain>
    </source>
</reference>
<sequence length="193" mass="21732">MIGQLMFAVIMSVTLVLTVTAFLTPGWRSFSVIKGNEREAEKYLVPETMGLFWCTSPISQDNLKIDYCHLWHNNKPKCDENVAKLMLAALILEIGSLILVAITFCACCCREFWIFLLPLLAFLATITLALALFIYTRKNKTAFEILNEGKESASEAYNIDFSYSYYIAWIALVLITICILVGAFAKKLAKICC</sequence>
<name>A0AAF5Q4N9_WUCBA</name>
<evidence type="ECO:0000256" key="1">
    <source>
        <dbReference type="ARBA" id="ARBA00004141"/>
    </source>
</evidence>
<keyword evidence="3 5" id="KW-1133">Transmembrane helix</keyword>
<dbReference type="WBParaSite" id="mrna-Wban_10478">
    <property type="protein sequence ID" value="mrna-Wban_10478"/>
    <property type="gene ID" value="Wban_10478"/>
</dbReference>
<keyword evidence="2 5" id="KW-0812">Transmembrane</keyword>
<evidence type="ECO:0000256" key="4">
    <source>
        <dbReference type="ARBA" id="ARBA00023136"/>
    </source>
</evidence>
<evidence type="ECO:0000256" key="2">
    <source>
        <dbReference type="ARBA" id="ARBA00022692"/>
    </source>
</evidence>
<feature type="transmembrane region" description="Helical" evidence="5">
    <location>
        <begin position="163"/>
        <end position="185"/>
    </location>
</feature>
<protein>
    <submittedName>
        <fullName evidence="7">Uncharacterized protein</fullName>
    </submittedName>
</protein>
<dbReference type="PANTHER" id="PTHR37446:SF1">
    <property type="entry name" value="CLAUDIN"/>
    <property type="match status" value="1"/>
</dbReference>
<evidence type="ECO:0000256" key="5">
    <source>
        <dbReference type="SAM" id="Phobius"/>
    </source>
</evidence>
<dbReference type="PANTHER" id="PTHR37446">
    <property type="entry name" value="CLAUDIN-LIKE IN CAENORHABDITIS"/>
    <property type="match status" value="1"/>
</dbReference>
<dbReference type="GO" id="GO:0016020">
    <property type="term" value="C:membrane"/>
    <property type="evidence" value="ECO:0007669"/>
    <property type="project" value="UniProtKB-SubCell"/>
</dbReference>
<dbReference type="Proteomes" id="UP000093561">
    <property type="component" value="Unassembled WGS sequence"/>
</dbReference>
<feature type="transmembrane region" description="Helical" evidence="5">
    <location>
        <begin position="85"/>
        <end position="105"/>
    </location>
</feature>
<accession>A0AAF5Q4N9</accession>
<dbReference type="AlphaFoldDB" id="A0AAF5Q4N9"/>
<keyword evidence="4 5" id="KW-0472">Membrane</keyword>
<feature type="transmembrane region" description="Helical" evidence="5">
    <location>
        <begin position="112"/>
        <end position="135"/>
    </location>
</feature>
<evidence type="ECO:0000313" key="6">
    <source>
        <dbReference type="Proteomes" id="UP000093561"/>
    </source>
</evidence>
<feature type="transmembrane region" description="Helical" evidence="5">
    <location>
        <begin position="7"/>
        <end position="27"/>
    </location>
</feature>
<proteinExistence type="predicted"/>
<reference evidence="6" key="1">
    <citation type="submission" date="2015-03" db="EMBL/GenBank/DDBJ databases">
        <title>Wuchereria bancrofti Genome Sequencing Papua New Guinea Strain.</title>
        <authorList>
            <person name="Small S.T."/>
            <person name="Serre D."/>
            <person name="Zimmerman P.A."/>
        </authorList>
    </citation>
    <scope>NUCLEOTIDE SEQUENCE [LARGE SCALE GENOMIC DNA]</scope>
    <source>
        <strain evidence="6">pt0022</strain>
    </source>
</reference>
<evidence type="ECO:0000313" key="7">
    <source>
        <dbReference type="WBParaSite" id="mrna-Wban_10478"/>
    </source>
</evidence>
<dbReference type="InterPro" id="IPR004031">
    <property type="entry name" value="PMP22/EMP/MP20/Claudin"/>
</dbReference>
<reference evidence="6" key="2">
    <citation type="journal article" date="2016" name="Mol. Ecol.">
        <title>Population genomics of the filarial nematode parasite Wuchereria bancrofti from mosquitoes.</title>
        <authorList>
            <person name="Small S.T."/>
            <person name="Reimer L.J."/>
            <person name="Tisch D.J."/>
            <person name="King C.L."/>
            <person name="Christensen B.M."/>
            <person name="Siba P.M."/>
            <person name="Kazura J.W."/>
            <person name="Serre D."/>
            <person name="Zimmerman P.A."/>
        </authorList>
    </citation>
    <scope>NUCLEOTIDE SEQUENCE</scope>
    <source>
        <strain evidence="6">pt0022</strain>
    </source>
</reference>
<evidence type="ECO:0000256" key="3">
    <source>
        <dbReference type="ARBA" id="ARBA00022989"/>
    </source>
</evidence>
<organism evidence="6 7">
    <name type="scientific">Wuchereria bancrofti</name>
    <dbReference type="NCBI Taxonomy" id="6293"/>
    <lineage>
        <taxon>Eukaryota</taxon>
        <taxon>Metazoa</taxon>
        <taxon>Ecdysozoa</taxon>
        <taxon>Nematoda</taxon>
        <taxon>Chromadorea</taxon>
        <taxon>Rhabditida</taxon>
        <taxon>Spirurina</taxon>
        <taxon>Spiruromorpha</taxon>
        <taxon>Filarioidea</taxon>
        <taxon>Onchocercidae</taxon>
        <taxon>Wuchereria</taxon>
    </lineage>
</organism>
<dbReference type="Gene3D" id="1.20.140.150">
    <property type="match status" value="1"/>
</dbReference>
<comment type="subcellular location">
    <subcellularLocation>
        <location evidence="1">Membrane</location>
        <topology evidence="1">Multi-pass membrane protein</topology>
    </subcellularLocation>
</comment>